<protein>
    <recommendedName>
        <fullName evidence="4">DUF732 domain-containing protein</fullName>
    </recommendedName>
</protein>
<keyword evidence="1" id="KW-0472">Membrane</keyword>
<name>A0ABU2NJU2_9ACTN</name>
<reference evidence="3" key="1">
    <citation type="submission" date="2023-07" db="EMBL/GenBank/DDBJ databases">
        <title>30 novel species of actinomycetes from the DSMZ collection.</title>
        <authorList>
            <person name="Nouioui I."/>
        </authorList>
    </citation>
    <scope>NUCLEOTIDE SEQUENCE [LARGE SCALE GENOMIC DNA]</scope>
    <source>
        <strain evidence="3">DSM 42041</strain>
    </source>
</reference>
<comment type="caution">
    <text evidence="2">The sequence shown here is derived from an EMBL/GenBank/DDBJ whole genome shotgun (WGS) entry which is preliminary data.</text>
</comment>
<dbReference type="RefSeq" id="WP_311671271.1">
    <property type="nucleotide sequence ID" value="NZ_JAVREQ010000001.1"/>
</dbReference>
<dbReference type="EMBL" id="JAVREQ010000001">
    <property type="protein sequence ID" value="MDT0377266.1"/>
    <property type="molecule type" value="Genomic_DNA"/>
</dbReference>
<keyword evidence="1" id="KW-0812">Transmembrane</keyword>
<dbReference type="Proteomes" id="UP001183414">
    <property type="component" value="Unassembled WGS sequence"/>
</dbReference>
<evidence type="ECO:0000313" key="3">
    <source>
        <dbReference type="Proteomes" id="UP001183414"/>
    </source>
</evidence>
<feature type="transmembrane region" description="Helical" evidence="1">
    <location>
        <begin position="12"/>
        <end position="31"/>
    </location>
</feature>
<evidence type="ECO:0000256" key="1">
    <source>
        <dbReference type="SAM" id="Phobius"/>
    </source>
</evidence>
<sequence>MDETPPRRTRTALRAAILIAGALLVAAAFYAGRTTAPEPASDPGAAACDDAHATLEDLEAQLTDGDSATYDEEQANRQLALTAATVVVQNPDCFDAAARADARRALDAAREEADDQDAARLREDLLACASAETEAQRALFC</sequence>
<evidence type="ECO:0008006" key="4">
    <source>
        <dbReference type="Google" id="ProtNLM"/>
    </source>
</evidence>
<evidence type="ECO:0000313" key="2">
    <source>
        <dbReference type="EMBL" id="MDT0377266.1"/>
    </source>
</evidence>
<keyword evidence="3" id="KW-1185">Reference proteome</keyword>
<proteinExistence type="predicted"/>
<organism evidence="2 3">
    <name type="scientific">Streptomyces hazeniae</name>
    <dbReference type="NCBI Taxonomy" id="3075538"/>
    <lineage>
        <taxon>Bacteria</taxon>
        <taxon>Bacillati</taxon>
        <taxon>Actinomycetota</taxon>
        <taxon>Actinomycetes</taxon>
        <taxon>Kitasatosporales</taxon>
        <taxon>Streptomycetaceae</taxon>
        <taxon>Streptomyces</taxon>
    </lineage>
</organism>
<accession>A0ABU2NJU2</accession>
<gene>
    <name evidence="2" type="ORF">RM572_00555</name>
</gene>
<keyword evidence="1" id="KW-1133">Transmembrane helix</keyword>